<gene>
    <name evidence="2" type="ORF">AVDCRST_MAG66-1732</name>
</gene>
<accession>A0A6J4P4M7</accession>
<feature type="compositionally biased region" description="Basic residues" evidence="1">
    <location>
        <begin position="65"/>
        <end position="94"/>
    </location>
</feature>
<proteinExistence type="predicted"/>
<feature type="compositionally biased region" description="Basic and acidic residues" evidence="1">
    <location>
        <begin position="169"/>
        <end position="179"/>
    </location>
</feature>
<dbReference type="EMBL" id="CADCUS010000258">
    <property type="protein sequence ID" value="CAA9406027.1"/>
    <property type="molecule type" value="Genomic_DNA"/>
</dbReference>
<reference evidence="2" key="1">
    <citation type="submission" date="2020-02" db="EMBL/GenBank/DDBJ databases">
        <authorList>
            <person name="Meier V. D."/>
        </authorList>
    </citation>
    <scope>NUCLEOTIDE SEQUENCE</scope>
    <source>
        <strain evidence="2">AVDCRST_MAG66</strain>
    </source>
</reference>
<feature type="region of interest" description="Disordered" evidence="1">
    <location>
        <begin position="1"/>
        <end position="239"/>
    </location>
</feature>
<feature type="compositionally biased region" description="Basic residues" evidence="1">
    <location>
        <begin position="180"/>
        <end position="194"/>
    </location>
</feature>
<feature type="compositionally biased region" description="Basic and acidic residues" evidence="1">
    <location>
        <begin position="112"/>
        <end position="127"/>
    </location>
</feature>
<evidence type="ECO:0000313" key="2">
    <source>
        <dbReference type="EMBL" id="CAA9406027.1"/>
    </source>
</evidence>
<feature type="non-terminal residue" evidence="2">
    <location>
        <position position="1"/>
    </location>
</feature>
<name>A0A6J4P4M7_9PSEU</name>
<feature type="compositionally biased region" description="Basic and acidic residues" evidence="1">
    <location>
        <begin position="222"/>
        <end position="239"/>
    </location>
</feature>
<sequence length="239" mass="27591">ETDRRPGPRRLRRVLQLGRCDRPAARGGSPRHRRRQPAAQRRHRRGRCHGPGARRGGPGAPRGALLRRHRHHQRRPQRRRDHRARLRVRLRTRRGRELRDPVRARPGRHARRDPVDRRARGWEDRPVHRAGPLPPAVRRGRPRRGGRPHGGHPAPGDRCRSQRPLRARPALEGHPELVRLRRARPQHPRRRARVHGGASRLPQDRGGRGSRARAAGLAPRRGGPDDPRGREGHRARLRL</sequence>
<evidence type="ECO:0000256" key="1">
    <source>
        <dbReference type="SAM" id="MobiDB-lite"/>
    </source>
</evidence>
<feature type="non-terminal residue" evidence="2">
    <location>
        <position position="239"/>
    </location>
</feature>
<dbReference type="AlphaFoldDB" id="A0A6J4P4M7"/>
<organism evidence="2">
    <name type="scientific">uncultured Pseudonocardia sp</name>
    <dbReference type="NCBI Taxonomy" id="211455"/>
    <lineage>
        <taxon>Bacteria</taxon>
        <taxon>Bacillati</taxon>
        <taxon>Actinomycetota</taxon>
        <taxon>Actinomycetes</taxon>
        <taxon>Pseudonocardiales</taxon>
        <taxon>Pseudonocardiaceae</taxon>
        <taxon>Pseudonocardia</taxon>
        <taxon>environmental samples</taxon>
    </lineage>
</organism>
<protein>
    <submittedName>
        <fullName evidence="2">Mlr6684 protein</fullName>
    </submittedName>
</protein>
<feature type="compositionally biased region" description="Basic residues" evidence="1">
    <location>
        <begin position="138"/>
        <end position="150"/>
    </location>
</feature>
<feature type="compositionally biased region" description="Basic residues" evidence="1">
    <location>
        <begin position="29"/>
        <end position="48"/>
    </location>
</feature>
<feature type="compositionally biased region" description="Low complexity" evidence="1">
    <location>
        <begin position="212"/>
        <end position="221"/>
    </location>
</feature>